<dbReference type="SUPFAM" id="SSF55729">
    <property type="entry name" value="Acyl-CoA N-acyltransferases (Nat)"/>
    <property type="match status" value="1"/>
</dbReference>
<protein>
    <submittedName>
        <fullName evidence="5">GCN5 family acetyltransferase</fullName>
    </submittedName>
</protein>
<keyword evidence="2 5" id="KW-0808">Transferase</keyword>
<proteinExistence type="inferred from homology"/>
<dbReference type="KEGG" id="jte:ASJ30_14865"/>
<name>A0A1L3MK35_9MICO</name>
<evidence type="ECO:0000256" key="3">
    <source>
        <dbReference type="ARBA" id="ARBA00023315"/>
    </source>
</evidence>
<evidence type="ECO:0000313" key="6">
    <source>
        <dbReference type="Proteomes" id="UP000182938"/>
    </source>
</evidence>
<dbReference type="EMBL" id="CP013290">
    <property type="protein sequence ID" value="APH02666.1"/>
    <property type="molecule type" value="Genomic_DNA"/>
</dbReference>
<sequence length="182" mass="20470">MAHPDIRPATPEDLPDLIRMVKDLATYEKKPDAAVATEDDFRAALFPTGKGTTPMAWCHVAEAGEGDVLRRDAGASKGRDRQVVGMALWFLTFSTWTGRHGIHLEDLYVEPRHRGSGLGRALLETLAQECRERGYKRLEWSVLRWNAPSIAFYDSLDATPQDEWLTYRLDGDALEALGRDED</sequence>
<dbReference type="PROSITE" id="PS51186">
    <property type="entry name" value="GNAT"/>
    <property type="match status" value="1"/>
</dbReference>
<dbReference type="GO" id="GO:0008080">
    <property type="term" value="F:N-acetyltransferase activity"/>
    <property type="evidence" value="ECO:0007669"/>
    <property type="project" value="TreeGrafter"/>
</dbReference>
<dbReference type="RefSeq" id="WP_072625804.1">
    <property type="nucleotide sequence ID" value="NZ_CP013290.1"/>
</dbReference>
<organism evidence="5 6">
    <name type="scientific">Janibacter indicus</name>
    <dbReference type="NCBI Taxonomy" id="857417"/>
    <lineage>
        <taxon>Bacteria</taxon>
        <taxon>Bacillati</taxon>
        <taxon>Actinomycetota</taxon>
        <taxon>Actinomycetes</taxon>
        <taxon>Micrococcales</taxon>
        <taxon>Intrasporangiaceae</taxon>
        <taxon>Janibacter</taxon>
    </lineage>
</organism>
<dbReference type="Pfam" id="PF00583">
    <property type="entry name" value="Acetyltransf_1"/>
    <property type="match status" value="1"/>
</dbReference>
<dbReference type="CDD" id="cd04301">
    <property type="entry name" value="NAT_SF"/>
    <property type="match status" value="1"/>
</dbReference>
<evidence type="ECO:0000256" key="1">
    <source>
        <dbReference type="ARBA" id="ARBA00008694"/>
    </source>
</evidence>
<dbReference type="AlphaFoldDB" id="A0A1L3MK35"/>
<evidence type="ECO:0000256" key="2">
    <source>
        <dbReference type="ARBA" id="ARBA00022679"/>
    </source>
</evidence>
<dbReference type="Gene3D" id="3.40.630.30">
    <property type="match status" value="1"/>
</dbReference>
<dbReference type="PANTHER" id="PTHR10545">
    <property type="entry name" value="DIAMINE N-ACETYLTRANSFERASE"/>
    <property type="match status" value="1"/>
</dbReference>
<dbReference type="InterPro" id="IPR000182">
    <property type="entry name" value="GNAT_dom"/>
</dbReference>
<feature type="domain" description="N-acetyltransferase" evidence="4">
    <location>
        <begin position="4"/>
        <end position="180"/>
    </location>
</feature>
<dbReference type="InterPro" id="IPR051016">
    <property type="entry name" value="Diverse_Substrate_AcTransf"/>
</dbReference>
<accession>A0A1L3MK35</accession>
<reference evidence="5 6" key="1">
    <citation type="submission" date="2015-11" db="EMBL/GenBank/DDBJ databases">
        <authorList>
            <person name="Zhang Y."/>
            <person name="Guo Z."/>
        </authorList>
    </citation>
    <scope>NUCLEOTIDE SEQUENCE [LARGE SCALE GENOMIC DNA]</scope>
    <source>
        <strain evidence="5 6">YFY001</strain>
    </source>
</reference>
<dbReference type="Proteomes" id="UP000182938">
    <property type="component" value="Chromosome"/>
</dbReference>
<gene>
    <name evidence="5" type="ORF">ASJ30_14865</name>
</gene>
<keyword evidence="3" id="KW-0012">Acyltransferase</keyword>
<evidence type="ECO:0000313" key="5">
    <source>
        <dbReference type="EMBL" id="APH02666.1"/>
    </source>
</evidence>
<evidence type="ECO:0000259" key="4">
    <source>
        <dbReference type="PROSITE" id="PS51186"/>
    </source>
</evidence>
<dbReference type="InterPro" id="IPR016181">
    <property type="entry name" value="Acyl_CoA_acyltransferase"/>
</dbReference>
<comment type="similarity">
    <text evidence="1">Belongs to the acetyltransferase family.</text>
</comment>
<dbReference type="PANTHER" id="PTHR10545:SF29">
    <property type="entry name" value="GH14572P-RELATED"/>
    <property type="match status" value="1"/>
</dbReference>
<keyword evidence="6" id="KW-1185">Reference proteome</keyword>
<dbReference type="FunFam" id="3.40.630.30:FF:000064">
    <property type="entry name" value="GNAT family acetyltransferase"/>
    <property type="match status" value="1"/>
</dbReference>